<dbReference type="InterPro" id="IPR000774">
    <property type="entry name" value="PPIase_FKBP_N"/>
</dbReference>
<protein>
    <recommendedName>
        <fullName evidence="6">Peptidyl-prolyl cis-trans isomerase</fullName>
        <ecNumber evidence="6">5.2.1.8</ecNumber>
    </recommendedName>
</protein>
<keyword evidence="9" id="KW-1185">Reference proteome</keyword>
<comment type="caution">
    <text evidence="8">The sequence shown here is derived from an EMBL/GenBank/DDBJ whole genome shotgun (WGS) entry which is preliminary data.</text>
</comment>
<evidence type="ECO:0000259" key="7">
    <source>
        <dbReference type="PROSITE" id="PS50059"/>
    </source>
</evidence>
<dbReference type="EMBL" id="RJJR01000001">
    <property type="protein sequence ID" value="RNI40321.1"/>
    <property type="molecule type" value="Genomic_DNA"/>
</dbReference>
<reference evidence="8 9" key="1">
    <citation type="submission" date="2018-11" db="EMBL/GenBank/DDBJ databases">
        <title>Draft genome sequence of Ferruginibacter sp. BO-59.</title>
        <authorList>
            <person name="Im W.T."/>
        </authorList>
    </citation>
    <scope>NUCLEOTIDE SEQUENCE [LARGE SCALE GENOMIC DNA]</scope>
    <source>
        <strain evidence="8 9">BO-59</strain>
    </source>
</reference>
<dbReference type="OrthoDB" id="9814548at2"/>
<keyword evidence="3 5" id="KW-0697">Rotamase</keyword>
<evidence type="ECO:0000256" key="3">
    <source>
        <dbReference type="ARBA" id="ARBA00023110"/>
    </source>
</evidence>
<dbReference type="InterPro" id="IPR036944">
    <property type="entry name" value="PPIase_FKBP_N_sf"/>
</dbReference>
<dbReference type="Proteomes" id="UP000267223">
    <property type="component" value="Unassembled WGS sequence"/>
</dbReference>
<proteinExistence type="inferred from homology"/>
<feature type="domain" description="PPIase FKBP-type" evidence="7">
    <location>
        <begin position="108"/>
        <end position="194"/>
    </location>
</feature>
<dbReference type="PROSITE" id="PS50059">
    <property type="entry name" value="FKBP_PPIASE"/>
    <property type="match status" value="1"/>
</dbReference>
<organism evidence="8 9">
    <name type="scientific">Hanamia caeni</name>
    <dbReference type="NCBI Taxonomy" id="2294116"/>
    <lineage>
        <taxon>Bacteria</taxon>
        <taxon>Pseudomonadati</taxon>
        <taxon>Bacteroidota</taxon>
        <taxon>Chitinophagia</taxon>
        <taxon>Chitinophagales</taxon>
        <taxon>Chitinophagaceae</taxon>
        <taxon>Hanamia</taxon>
    </lineage>
</organism>
<dbReference type="Pfam" id="PF00254">
    <property type="entry name" value="FKBP_C"/>
    <property type="match status" value="1"/>
</dbReference>
<evidence type="ECO:0000256" key="1">
    <source>
        <dbReference type="ARBA" id="ARBA00000971"/>
    </source>
</evidence>
<dbReference type="EC" id="5.2.1.8" evidence="6"/>
<name>A0A3M9NR66_9BACT</name>
<dbReference type="Pfam" id="PF01346">
    <property type="entry name" value="FKBP_N"/>
    <property type="match status" value="1"/>
</dbReference>
<dbReference type="GO" id="GO:0006457">
    <property type="term" value="P:protein folding"/>
    <property type="evidence" value="ECO:0007669"/>
    <property type="project" value="InterPro"/>
</dbReference>
<dbReference type="PANTHER" id="PTHR43811">
    <property type="entry name" value="FKBP-TYPE PEPTIDYL-PROLYL CIS-TRANS ISOMERASE FKPA"/>
    <property type="match status" value="1"/>
</dbReference>
<evidence type="ECO:0000313" key="8">
    <source>
        <dbReference type="EMBL" id="RNI40321.1"/>
    </source>
</evidence>
<dbReference type="InterPro" id="IPR001179">
    <property type="entry name" value="PPIase_FKBP_dom"/>
</dbReference>
<evidence type="ECO:0000256" key="6">
    <source>
        <dbReference type="RuleBase" id="RU003915"/>
    </source>
</evidence>
<dbReference type="Gene3D" id="3.10.50.40">
    <property type="match status" value="1"/>
</dbReference>
<comment type="catalytic activity">
    <reaction evidence="1 5 6">
        <text>[protein]-peptidylproline (omega=180) = [protein]-peptidylproline (omega=0)</text>
        <dbReference type="Rhea" id="RHEA:16237"/>
        <dbReference type="Rhea" id="RHEA-COMP:10747"/>
        <dbReference type="Rhea" id="RHEA-COMP:10748"/>
        <dbReference type="ChEBI" id="CHEBI:83833"/>
        <dbReference type="ChEBI" id="CHEBI:83834"/>
        <dbReference type="EC" id="5.2.1.8"/>
    </reaction>
</comment>
<dbReference type="Gene3D" id="1.10.287.460">
    <property type="entry name" value="Peptidyl-prolyl cis-trans isomerase, FKBP-type, N-terminal domain"/>
    <property type="match status" value="1"/>
</dbReference>
<keyword evidence="4 5" id="KW-0413">Isomerase</keyword>
<sequence length="196" mass="21507">MDSLSYAIGVQVAEYYKTQGVEKLNTDYVKKAFNDVLNNKPLAISEDECNMNIQQKLQEFMTKKTSAIKEQGQKFLEENKKRAGVVTLPDGMQYEIVTKGTGPIPKATDTVQANYIGTLIDGNEFDNSYKRGAPLTIPVSGVIRGWTEALEMMPVGSTWKLYIPSDLAYGDRGAGGAIPGGSTLIFTIELLNIVNK</sequence>
<comment type="similarity">
    <text evidence="2 6">Belongs to the FKBP-type PPIase family.</text>
</comment>
<evidence type="ECO:0000256" key="4">
    <source>
        <dbReference type="ARBA" id="ARBA00023235"/>
    </source>
</evidence>
<dbReference type="GO" id="GO:0003755">
    <property type="term" value="F:peptidyl-prolyl cis-trans isomerase activity"/>
    <property type="evidence" value="ECO:0007669"/>
    <property type="project" value="UniProtKB-UniRule"/>
</dbReference>
<evidence type="ECO:0000256" key="5">
    <source>
        <dbReference type="PROSITE-ProRule" id="PRU00277"/>
    </source>
</evidence>
<dbReference type="InterPro" id="IPR046357">
    <property type="entry name" value="PPIase_dom_sf"/>
</dbReference>
<evidence type="ECO:0000256" key="2">
    <source>
        <dbReference type="ARBA" id="ARBA00006577"/>
    </source>
</evidence>
<accession>A0A3M9NR66</accession>
<evidence type="ECO:0000313" key="9">
    <source>
        <dbReference type="Proteomes" id="UP000267223"/>
    </source>
</evidence>
<gene>
    <name evidence="8" type="ORF">EFY79_01000</name>
</gene>
<dbReference type="SUPFAM" id="SSF54534">
    <property type="entry name" value="FKBP-like"/>
    <property type="match status" value="1"/>
</dbReference>
<dbReference type="PANTHER" id="PTHR43811:SF19">
    <property type="entry name" value="39 KDA FK506-BINDING NUCLEAR PROTEIN"/>
    <property type="match status" value="1"/>
</dbReference>
<dbReference type="AlphaFoldDB" id="A0A3M9NR66"/>